<proteinExistence type="predicted"/>
<gene>
    <name evidence="4" type="ORF">RSO01_24050</name>
</gene>
<evidence type="ECO:0000256" key="1">
    <source>
        <dbReference type="ARBA" id="ARBA00022729"/>
    </source>
</evidence>
<feature type="chain" id="PRO_5021943578" evidence="3">
    <location>
        <begin position="26"/>
        <end position="350"/>
    </location>
</feature>
<feature type="signal peptide" evidence="3">
    <location>
        <begin position="1"/>
        <end position="25"/>
    </location>
</feature>
<dbReference type="EMBL" id="BKAJ01000036">
    <property type="protein sequence ID" value="GEP55239.1"/>
    <property type="molecule type" value="Genomic_DNA"/>
</dbReference>
<keyword evidence="5" id="KW-1185">Reference proteome</keyword>
<dbReference type="PANTHER" id="PTHR30006">
    <property type="entry name" value="THIAMINE-BINDING PERIPLASMIC PROTEIN-RELATED"/>
    <property type="match status" value="1"/>
</dbReference>
<reference evidence="4 5" key="1">
    <citation type="submission" date="2019-07" db="EMBL/GenBank/DDBJ databases">
        <title>Whole genome shotgun sequence of Reyranella soli NBRC 108950.</title>
        <authorList>
            <person name="Hosoyama A."/>
            <person name="Uohara A."/>
            <person name="Ohji S."/>
            <person name="Ichikawa N."/>
        </authorList>
    </citation>
    <scope>NUCLEOTIDE SEQUENCE [LARGE SCALE GENOMIC DNA]</scope>
    <source>
        <strain evidence="4 5">NBRC 108950</strain>
    </source>
</reference>
<dbReference type="PANTHER" id="PTHR30006:SF2">
    <property type="entry name" value="ABC TRANSPORTER SUBSTRATE-BINDING PROTEIN"/>
    <property type="match status" value="1"/>
</dbReference>
<keyword evidence="2" id="KW-0574">Periplasm</keyword>
<organism evidence="4 5">
    <name type="scientific">Reyranella soli</name>
    <dbReference type="NCBI Taxonomy" id="1230389"/>
    <lineage>
        <taxon>Bacteria</taxon>
        <taxon>Pseudomonadati</taxon>
        <taxon>Pseudomonadota</taxon>
        <taxon>Alphaproteobacteria</taxon>
        <taxon>Hyphomicrobiales</taxon>
        <taxon>Reyranellaceae</taxon>
        <taxon>Reyranella</taxon>
    </lineage>
</organism>
<accession>A0A512N8C6</accession>
<comment type="caution">
    <text evidence="4">The sequence shown here is derived from an EMBL/GenBank/DDBJ whole genome shotgun (WGS) entry which is preliminary data.</text>
</comment>
<keyword evidence="1 3" id="KW-0732">Signal</keyword>
<protein>
    <submittedName>
        <fullName evidence="4">ABC transporter substrate-binding protein</fullName>
    </submittedName>
</protein>
<sequence>MRRRPFLKLAPTFAATAVAAPYVHAQSKKFAGVTLRINGYGGTYDSALTANVANPLEEKYGLKVRFIAGSTDADLVKTVASRDNPPYDLFMGDSPHMAQLTEASMLEQISPSDVPNFARVFPNFREFGNYAAPFSVATVVPIYNSKLVKEPMTSYSDIARPDLKGRVVVARPGSTPAALMMLGIAHENGGSMTNMEPAYKVMANAKANIMAMPPTTVTQLQLFMDEEGTAGVFWDGRAHEMRTKGKPIVTVFPKAGVYGVTSYTAILKGCKYREAANAYIDQLLSDQGMLAIPNALRYGVTTDVKLSDELKSELLFNSPERVALKQPVDWSQLMKLRGEWGEKVNKILGG</sequence>
<dbReference type="OrthoDB" id="6529964at2"/>
<dbReference type="InterPro" id="IPR006059">
    <property type="entry name" value="SBP"/>
</dbReference>
<dbReference type="Proteomes" id="UP000321058">
    <property type="component" value="Unassembled WGS sequence"/>
</dbReference>
<dbReference type="SUPFAM" id="SSF53850">
    <property type="entry name" value="Periplasmic binding protein-like II"/>
    <property type="match status" value="1"/>
</dbReference>
<evidence type="ECO:0000313" key="4">
    <source>
        <dbReference type="EMBL" id="GEP55239.1"/>
    </source>
</evidence>
<evidence type="ECO:0000256" key="3">
    <source>
        <dbReference type="SAM" id="SignalP"/>
    </source>
</evidence>
<evidence type="ECO:0000313" key="5">
    <source>
        <dbReference type="Proteomes" id="UP000321058"/>
    </source>
</evidence>
<dbReference type="RefSeq" id="WP_147149340.1">
    <property type="nucleotide sequence ID" value="NZ_BKAJ01000036.1"/>
</dbReference>
<dbReference type="AlphaFoldDB" id="A0A512N8C6"/>
<dbReference type="Gene3D" id="3.40.190.10">
    <property type="entry name" value="Periplasmic binding protein-like II"/>
    <property type="match status" value="2"/>
</dbReference>
<evidence type="ECO:0000256" key="2">
    <source>
        <dbReference type="ARBA" id="ARBA00022764"/>
    </source>
</evidence>
<name>A0A512N8C6_9HYPH</name>
<dbReference type="Pfam" id="PF13416">
    <property type="entry name" value="SBP_bac_8"/>
    <property type="match status" value="1"/>
</dbReference>